<name>A0A106BRY9_THIDE</name>
<evidence type="ECO:0000313" key="1">
    <source>
        <dbReference type="EMBL" id="KVW97555.1"/>
    </source>
</evidence>
<dbReference type="AlphaFoldDB" id="A0A106BRY9"/>
<dbReference type="EMBL" id="LDUG01000015">
    <property type="protein sequence ID" value="KVW97555.1"/>
    <property type="molecule type" value="Genomic_DNA"/>
</dbReference>
<protein>
    <submittedName>
        <fullName evidence="1">Phosphonate metabolism protein PhnG</fullName>
    </submittedName>
</protein>
<dbReference type="GO" id="GO:0015716">
    <property type="term" value="P:organic phosphonate transport"/>
    <property type="evidence" value="ECO:0007669"/>
    <property type="project" value="InterPro"/>
</dbReference>
<dbReference type="Pfam" id="PF06754">
    <property type="entry name" value="PhnG"/>
    <property type="match status" value="1"/>
</dbReference>
<keyword evidence="2" id="KW-1185">Reference proteome</keyword>
<proteinExistence type="predicted"/>
<evidence type="ECO:0000313" key="2">
    <source>
        <dbReference type="Proteomes" id="UP000064243"/>
    </source>
</evidence>
<comment type="caution">
    <text evidence="1">The sequence shown here is derived from an EMBL/GenBank/DDBJ whole genome shotgun (WGS) entry which is preliminary data.</text>
</comment>
<dbReference type="NCBIfam" id="TIGR03293">
    <property type="entry name" value="PhnG_redo"/>
    <property type="match status" value="1"/>
</dbReference>
<dbReference type="PATRIC" id="fig|36861.3.peg.242"/>
<sequence length="157" mass="16726">MPEGMPVRAQWPRLLLACPPESVRALARRLCEQHAVQDIQLPQSGLALLKLRDSAQGEAYYPGEVPLAVARVRVTSADGTLSEGAAQLLDDRASLARAIAVIDAVLAGQLPGHEAALPVLAAGQARLSEQKAQRQALLATTRVDFSLLGTTEEDDDE</sequence>
<dbReference type="GO" id="GO:0019634">
    <property type="term" value="P:organic phosphonate metabolic process"/>
    <property type="evidence" value="ECO:0007669"/>
    <property type="project" value="InterPro"/>
</dbReference>
<accession>A0A106BRY9</accession>
<gene>
    <name evidence="1" type="ORF">ABW22_03955</name>
</gene>
<dbReference type="Proteomes" id="UP000064243">
    <property type="component" value="Unassembled WGS sequence"/>
</dbReference>
<dbReference type="InterPro" id="IPR009609">
    <property type="entry name" value="Phosphonate_metab_PhnG"/>
</dbReference>
<reference evidence="1 2" key="1">
    <citation type="journal article" date="2015" name="Appl. Environ. Microbiol.">
        <title>Aerobic and Anaerobic Thiosulfate Oxidation by a Cold-Adapted, Subglacial Chemoautotroph.</title>
        <authorList>
            <person name="Harrold Z.R."/>
            <person name="Skidmore M.L."/>
            <person name="Hamilton T.L."/>
            <person name="Desch L."/>
            <person name="Amada K."/>
            <person name="van Gelder W."/>
            <person name="Glover K."/>
            <person name="Roden E.E."/>
            <person name="Boyd E.S."/>
        </authorList>
    </citation>
    <scope>NUCLEOTIDE SEQUENCE [LARGE SCALE GENOMIC DNA]</scope>
    <source>
        <strain evidence="1 2">RG</strain>
    </source>
</reference>
<organism evidence="1 2">
    <name type="scientific">Thiobacillus denitrificans</name>
    <dbReference type="NCBI Taxonomy" id="36861"/>
    <lineage>
        <taxon>Bacteria</taxon>
        <taxon>Pseudomonadati</taxon>
        <taxon>Pseudomonadota</taxon>
        <taxon>Betaproteobacteria</taxon>
        <taxon>Nitrosomonadales</taxon>
        <taxon>Thiobacillaceae</taxon>
        <taxon>Thiobacillus</taxon>
    </lineage>
</organism>